<organism evidence="2 3">
    <name type="scientific">Discostella pseudostelligera</name>
    <dbReference type="NCBI Taxonomy" id="259834"/>
    <lineage>
        <taxon>Eukaryota</taxon>
        <taxon>Sar</taxon>
        <taxon>Stramenopiles</taxon>
        <taxon>Ochrophyta</taxon>
        <taxon>Bacillariophyta</taxon>
        <taxon>Coscinodiscophyceae</taxon>
        <taxon>Thalassiosirophycidae</taxon>
        <taxon>Stephanodiscales</taxon>
        <taxon>Stephanodiscaceae</taxon>
        <taxon>Discostella</taxon>
    </lineage>
</organism>
<feature type="compositionally biased region" description="Low complexity" evidence="1">
    <location>
        <begin position="47"/>
        <end position="67"/>
    </location>
</feature>
<reference evidence="2 3" key="1">
    <citation type="submission" date="2024-10" db="EMBL/GenBank/DDBJ databases">
        <title>Updated reference genomes for cyclostephanoid diatoms.</title>
        <authorList>
            <person name="Roberts W.R."/>
            <person name="Alverson A.J."/>
        </authorList>
    </citation>
    <scope>NUCLEOTIDE SEQUENCE [LARGE SCALE GENOMIC DNA]</scope>
    <source>
        <strain evidence="2 3">AJA232-27</strain>
    </source>
</reference>
<protein>
    <recommendedName>
        <fullName evidence="4">REJ domain-containing protein</fullName>
    </recommendedName>
</protein>
<accession>A0ABD3LXP9</accession>
<proteinExistence type="predicted"/>
<feature type="compositionally biased region" description="Low complexity" evidence="1">
    <location>
        <begin position="1"/>
        <end position="11"/>
    </location>
</feature>
<comment type="caution">
    <text evidence="2">The sequence shown here is derived from an EMBL/GenBank/DDBJ whole genome shotgun (WGS) entry which is preliminary data.</text>
</comment>
<name>A0ABD3LXP9_9STRA</name>
<evidence type="ECO:0008006" key="4">
    <source>
        <dbReference type="Google" id="ProtNLM"/>
    </source>
</evidence>
<evidence type="ECO:0000313" key="2">
    <source>
        <dbReference type="EMBL" id="KAL3756504.1"/>
    </source>
</evidence>
<evidence type="ECO:0000256" key="1">
    <source>
        <dbReference type="SAM" id="MobiDB-lite"/>
    </source>
</evidence>
<evidence type="ECO:0000313" key="3">
    <source>
        <dbReference type="Proteomes" id="UP001530293"/>
    </source>
</evidence>
<gene>
    <name evidence="2" type="ORF">ACHAWU_009898</name>
</gene>
<dbReference type="Proteomes" id="UP001530293">
    <property type="component" value="Unassembled WGS sequence"/>
</dbReference>
<keyword evidence="3" id="KW-1185">Reference proteome</keyword>
<dbReference type="EMBL" id="JALLBG020000303">
    <property type="protein sequence ID" value="KAL3756504.1"/>
    <property type="molecule type" value="Genomic_DNA"/>
</dbReference>
<dbReference type="AlphaFoldDB" id="A0ABD3LXP9"/>
<sequence length="67" mass="7063">MNPTPNTSSTTDNRQLTTESVSSCRSSSLSLISQLKHFSALIVRRGSSSSSSSISSSSSSSSSSRFR</sequence>
<feature type="region of interest" description="Disordered" evidence="1">
    <location>
        <begin position="45"/>
        <end position="67"/>
    </location>
</feature>
<feature type="region of interest" description="Disordered" evidence="1">
    <location>
        <begin position="1"/>
        <end position="20"/>
    </location>
</feature>